<evidence type="ECO:0000256" key="2">
    <source>
        <dbReference type="ARBA" id="ARBA00022692"/>
    </source>
</evidence>
<dbReference type="InterPro" id="IPR010432">
    <property type="entry name" value="RDD"/>
</dbReference>
<evidence type="ECO:0000313" key="6">
    <source>
        <dbReference type="EMBL" id="QJR43205.1"/>
    </source>
</evidence>
<gene>
    <name evidence="6" type="ORF">HLA87_00040</name>
</gene>
<dbReference type="AlphaFoldDB" id="A0A6M4J9Z0"/>
<evidence type="ECO:0000313" key="7">
    <source>
        <dbReference type="Proteomes" id="UP000500686"/>
    </source>
</evidence>
<evidence type="ECO:0000256" key="1">
    <source>
        <dbReference type="ARBA" id="ARBA00004141"/>
    </source>
</evidence>
<dbReference type="GO" id="GO:0016020">
    <property type="term" value="C:membrane"/>
    <property type="evidence" value="ECO:0007669"/>
    <property type="project" value="UniProtKB-SubCell"/>
</dbReference>
<keyword evidence="2" id="KW-0812">Transmembrane</keyword>
<dbReference type="KEGG" id="mmir:HLA87_00040"/>
<evidence type="ECO:0000256" key="3">
    <source>
        <dbReference type="ARBA" id="ARBA00022989"/>
    </source>
</evidence>
<evidence type="ECO:0000256" key="4">
    <source>
        <dbReference type="ARBA" id="ARBA00023136"/>
    </source>
</evidence>
<comment type="subcellular location">
    <subcellularLocation>
        <location evidence="1">Membrane</location>
        <topology evidence="1">Multi-pass membrane protein</topology>
    </subcellularLocation>
</comment>
<feature type="domain" description="RDD" evidence="5">
    <location>
        <begin position="10"/>
        <end position="184"/>
    </location>
</feature>
<protein>
    <recommendedName>
        <fullName evidence="5">RDD domain-containing protein</fullName>
    </recommendedName>
</protein>
<organism evidence="6 7">
    <name type="scientific">Mycoplasma miroungigenitalium</name>
    <dbReference type="NCBI Taxonomy" id="754515"/>
    <lineage>
        <taxon>Bacteria</taxon>
        <taxon>Bacillati</taxon>
        <taxon>Mycoplasmatota</taxon>
        <taxon>Mollicutes</taxon>
        <taxon>Mycoplasmataceae</taxon>
        <taxon>Mycoplasma</taxon>
    </lineage>
</organism>
<proteinExistence type="predicted"/>
<keyword evidence="3" id="KW-1133">Transmembrane helix</keyword>
<keyword evidence="7" id="KW-1185">Reference proteome</keyword>
<evidence type="ECO:0000259" key="5">
    <source>
        <dbReference type="Pfam" id="PF06271"/>
    </source>
</evidence>
<accession>A0A6M4J9Z0</accession>
<sequence>MTKLLHKNVTFWHRFAANIIDFCLFSIILILLYKSFIISRQKLTVIDWYSFLAMGLLINYSLFIMIPYFWNGRSLGQIILRIQILNTKPTNKILNILRTNIPSWGLYSLITLLFLCGVMPWQIDFISSLNDISNFINDPNLPLNLRFIARIIATLSGFWSIINLLNYCFILASKNRRGIYDRILGFRIVYIKHYSVSQKMDEIKLIPHQVNKTEIIFHEEEHE</sequence>
<reference evidence="6 7" key="1">
    <citation type="submission" date="2020-05" db="EMBL/GenBank/DDBJ databases">
        <title>Novel Mycoplasma species detected in Mirounga angustirostris (northern elephant seal) from the USA.</title>
        <authorList>
            <person name="Volokhov D.V."/>
        </authorList>
    </citation>
    <scope>NUCLEOTIDE SEQUENCE [LARGE SCALE GENOMIC DNA]</scope>
    <source>
        <strain evidence="6 7">Mirounga ES2806-GEN</strain>
    </source>
</reference>
<dbReference type="RefSeq" id="WP_171110707.1">
    <property type="nucleotide sequence ID" value="NZ_CP053096.1"/>
</dbReference>
<keyword evidence="4" id="KW-0472">Membrane</keyword>
<name>A0A6M4J9Z0_9MOLU</name>
<dbReference type="Pfam" id="PF06271">
    <property type="entry name" value="RDD"/>
    <property type="match status" value="1"/>
</dbReference>
<dbReference type="Proteomes" id="UP000500686">
    <property type="component" value="Chromosome"/>
</dbReference>
<dbReference type="EMBL" id="CP053096">
    <property type="protein sequence ID" value="QJR43205.1"/>
    <property type="molecule type" value="Genomic_DNA"/>
</dbReference>